<dbReference type="InterPro" id="IPR001130">
    <property type="entry name" value="TatD-like"/>
</dbReference>
<reference evidence="3" key="1">
    <citation type="submission" date="2025-08" db="UniProtKB">
        <authorList>
            <consortium name="RefSeq"/>
        </authorList>
    </citation>
    <scope>IDENTIFICATION</scope>
    <source>
        <tissue evidence="3">Gonads</tissue>
    </source>
</reference>
<protein>
    <submittedName>
        <fullName evidence="3">Uncharacterized protein LOC106168026</fullName>
    </submittedName>
</protein>
<dbReference type="AlphaFoldDB" id="A0A1S3IXX9"/>
<dbReference type="PANTHER" id="PTHR46363:SF1">
    <property type="entry name" value="DEOXYRIBONUCLEASE TATDN2-RELATED"/>
    <property type="match status" value="1"/>
</dbReference>
<accession>A0A1S3IXX9</accession>
<dbReference type="Pfam" id="PF01026">
    <property type="entry name" value="TatD_DNase"/>
    <property type="match status" value="1"/>
</dbReference>
<dbReference type="SUPFAM" id="SSF51556">
    <property type="entry name" value="Metallo-dependent hydrolases"/>
    <property type="match status" value="1"/>
</dbReference>
<gene>
    <name evidence="3" type="primary">LOC106168026</name>
</gene>
<keyword evidence="2" id="KW-1185">Reference proteome</keyword>
<evidence type="ECO:0000313" key="2">
    <source>
        <dbReference type="Proteomes" id="UP000085678"/>
    </source>
</evidence>
<dbReference type="GeneID" id="106168026"/>
<dbReference type="RefSeq" id="XP_013402404.1">
    <property type="nucleotide sequence ID" value="XM_013546950.1"/>
</dbReference>
<dbReference type="PANTHER" id="PTHR46363">
    <property type="entry name" value="DEOXYRIBONUCLEASE TATDN2-RELATED"/>
    <property type="match status" value="1"/>
</dbReference>
<dbReference type="OrthoDB" id="6108553at2759"/>
<name>A0A1S3IXX9_LINAN</name>
<comment type="similarity">
    <text evidence="1">Belongs to the metallo-dependent hydrolases superfamily. TatD-type hydrolase family.</text>
</comment>
<organism evidence="2 3">
    <name type="scientific">Lingula anatina</name>
    <name type="common">Brachiopod</name>
    <name type="synonym">Lingula unguis</name>
    <dbReference type="NCBI Taxonomy" id="7574"/>
    <lineage>
        <taxon>Eukaryota</taxon>
        <taxon>Metazoa</taxon>
        <taxon>Spiralia</taxon>
        <taxon>Lophotrochozoa</taxon>
        <taxon>Brachiopoda</taxon>
        <taxon>Linguliformea</taxon>
        <taxon>Lingulata</taxon>
        <taxon>Lingulida</taxon>
        <taxon>Linguloidea</taxon>
        <taxon>Lingulidae</taxon>
        <taxon>Lingula</taxon>
    </lineage>
</organism>
<dbReference type="InterPro" id="IPR032466">
    <property type="entry name" value="Metal_Hydrolase"/>
</dbReference>
<evidence type="ECO:0000313" key="3">
    <source>
        <dbReference type="RefSeq" id="XP_013402404.1"/>
    </source>
</evidence>
<dbReference type="Gene3D" id="3.20.20.140">
    <property type="entry name" value="Metal-dependent hydrolases"/>
    <property type="match status" value="1"/>
</dbReference>
<dbReference type="KEGG" id="lak:106168026"/>
<sequence length="297" mass="32385">MARPFSPLGGRASAHTPRLPEGFDAHFHLDRTSLRLGLKGLSLQQVVQGKDKDSLYPFTLTGGTAVFCDPDTWPDPKELPALRRMGLVLAVGLHPKKVASSTQFACLETLLSSPNVSAVGEVGIDHTAPPGEWVGQRLRLEKVLQLLTPAKILVLHCRGLPGGEDDALFSLLMHLQCIPISATQLIHLHHFQGSMGVLRRWIQSYPNTYFGVGSRADSLPGRRVAVAELHRSRVLLESDSPHFPCKPNRHGTPADLGWTGAMIAPIWGCTWQEVLAITARNARCLYVDGLPPESTGQ</sequence>
<evidence type="ECO:0000256" key="1">
    <source>
        <dbReference type="ARBA" id="ARBA00009275"/>
    </source>
</evidence>
<dbReference type="GO" id="GO:0016788">
    <property type="term" value="F:hydrolase activity, acting on ester bonds"/>
    <property type="evidence" value="ECO:0007669"/>
    <property type="project" value="InterPro"/>
</dbReference>
<dbReference type="InParanoid" id="A0A1S3IXX9"/>
<dbReference type="Proteomes" id="UP000085678">
    <property type="component" value="Unplaced"/>
</dbReference>
<proteinExistence type="inferred from homology"/>